<evidence type="ECO:0000256" key="1">
    <source>
        <dbReference type="SAM" id="MobiDB-lite"/>
    </source>
</evidence>
<feature type="region of interest" description="Disordered" evidence="1">
    <location>
        <begin position="1"/>
        <end position="38"/>
    </location>
</feature>
<accession>A0A392U2F3</accession>
<organism evidence="2 3">
    <name type="scientific">Trifolium medium</name>
    <dbReference type="NCBI Taxonomy" id="97028"/>
    <lineage>
        <taxon>Eukaryota</taxon>
        <taxon>Viridiplantae</taxon>
        <taxon>Streptophyta</taxon>
        <taxon>Embryophyta</taxon>
        <taxon>Tracheophyta</taxon>
        <taxon>Spermatophyta</taxon>
        <taxon>Magnoliopsida</taxon>
        <taxon>eudicotyledons</taxon>
        <taxon>Gunneridae</taxon>
        <taxon>Pentapetalae</taxon>
        <taxon>rosids</taxon>
        <taxon>fabids</taxon>
        <taxon>Fabales</taxon>
        <taxon>Fabaceae</taxon>
        <taxon>Papilionoideae</taxon>
        <taxon>50 kb inversion clade</taxon>
        <taxon>NPAAA clade</taxon>
        <taxon>Hologalegina</taxon>
        <taxon>IRL clade</taxon>
        <taxon>Trifolieae</taxon>
        <taxon>Trifolium</taxon>
    </lineage>
</organism>
<comment type="caution">
    <text evidence="2">The sequence shown here is derived from an EMBL/GenBank/DDBJ whole genome shotgun (WGS) entry which is preliminary data.</text>
</comment>
<dbReference type="Proteomes" id="UP000265520">
    <property type="component" value="Unassembled WGS sequence"/>
</dbReference>
<evidence type="ECO:0000313" key="3">
    <source>
        <dbReference type="Proteomes" id="UP000265520"/>
    </source>
</evidence>
<dbReference type="AlphaFoldDB" id="A0A392U2F3"/>
<reference evidence="2 3" key="1">
    <citation type="journal article" date="2018" name="Front. Plant Sci.">
        <title>Red Clover (Trifolium pratense) and Zigzag Clover (T. medium) - A Picture of Genomic Similarities and Differences.</title>
        <authorList>
            <person name="Dluhosova J."/>
            <person name="Istvanek J."/>
            <person name="Nedelnik J."/>
            <person name="Repkova J."/>
        </authorList>
    </citation>
    <scope>NUCLEOTIDE SEQUENCE [LARGE SCALE GENOMIC DNA]</scope>
    <source>
        <strain evidence="3">cv. 10/8</strain>
        <tissue evidence="2">Leaf</tissue>
    </source>
</reference>
<dbReference type="EMBL" id="LXQA010704258">
    <property type="protein sequence ID" value="MCI66874.1"/>
    <property type="molecule type" value="Genomic_DNA"/>
</dbReference>
<keyword evidence="3" id="KW-1185">Reference proteome</keyword>
<name>A0A392U2F3_9FABA</name>
<protein>
    <submittedName>
        <fullName evidence="2">Uncharacterized protein</fullName>
    </submittedName>
</protein>
<proteinExistence type="predicted"/>
<sequence>MFFVHEIEEQVLGKNHREEEEEHEHERRERARNSSSKL</sequence>
<evidence type="ECO:0000313" key="2">
    <source>
        <dbReference type="EMBL" id="MCI66874.1"/>
    </source>
</evidence>
<feature type="non-terminal residue" evidence="2">
    <location>
        <position position="38"/>
    </location>
</feature>